<comment type="caution">
    <text evidence="2">The sequence shown here is derived from an EMBL/GenBank/DDBJ whole genome shotgun (WGS) entry which is preliminary data.</text>
</comment>
<evidence type="ECO:0000256" key="1">
    <source>
        <dbReference type="SAM" id="MobiDB-lite"/>
    </source>
</evidence>
<keyword evidence="3" id="KW-1185">Reference proteome</keyword>
<name>A0AAV9EQA2_ACOCL</name>
<proteinExistence type="predicted"/>
<gene>
    <name evidence="2" type="ORF">QJS10_CPA06g02144</name>
</gene>
<feature type="compositionally biased region" description="Polar residues" evidence="1">
    <location>
        <begin position="51"/>
        <end position="61"/>
    </location>
</feature>
<evidence type="ECO:0000313" key="3">
    <source>
        <dbReference type="Proteomes" id="UP001180020"/>
    </source>
</evidence>
<feature type="compositionally biased region" description="Basic and acidic residues" evidence="1">
    <location>
        <begin position="80"/>
        <end position="90"/>
    </location>
</feature>
<sequence>MSEVEGTNATTKKPKTRMSWEELIEEEVEESETSFDFDFDFLSLLSKPKESQSAYKGSPSSCLYVPQPSATQSLAIKNPSRRDLPRMKAD</sequence>
<feature type="region of interest" description="Disordered" evidence="1">
    <location>
        <begin position="50"/>
        <end position="90"/>
    </location>
</feature>
<reference evidence="2" key="2">
    <citation type="submission" date="2023-06" db="EMBL/GenBank/DDBJ databases">
        <authorList>
            <person name="Ma L."/>
            <person name="Liu K.-W."/>
            <person name="Li Z."/>
            <person name="Hsiao Y.-Y."/>
            <person name="Qi Y."/>
            <person name="Fu T."/>
            <person name="Tang G."/>
            <person name="Zhang D."/>
            <person name="Sun W.-H."/>
            <person name="Liu D.-K."/>
            <person name="Li Y."/>
            <person name="Chen G.-Z."/>
            <person name="Liu X.-D."/>
            <person name="Liao X.-Y."/>
            <person name="Jiang Y.-T."/>
            <person name="Yu X."/>
            <person name="Hao Y."/>
            <person name="Huang J."/>
            <person name="Zhao X.-W."/>
            <person name="Ke S."/>
            <person name="Chen Y.-Y."/>
            <person name="Wu W.-L."/>
            <person name="Hsu J.-L."/>
            <person name="Lin Y.-F."/>
            <person name="Huang M.-D."/>
            <person name="Li C.-Y."/>
            <person name="Huang L."/>
            <person name="Wang Z.-W."/>
            <person name="Zhao X."/>
            <person name="Zhong W.-Y."/>
            <person name="Peng D.-H."/>
            <person name="Ahmad S."/>
            <person name="Lan S."/>
            <person name="Zhang J.-S."/>
            <person name="Tsai W.-C."/>
            <person name="Van De Peer Y."/>
            <person name="Liu Z.-J."/>
        </authorList>
    </citation>
    <scope>NUCLEOTIDE SEQUENCE</scope>
    <source>
        <strain evidence="2">CP</strain>
        <tissue evidence="2">Leaves</tissue>
    </source>
</reference>
<reference evidence="2" key="1">
    <citation type="journal article" date="2023" name="Nat. Commun.">
        <title>Diploid and tetraploid genomes of Acorus and the evolution of monocots.</title>
        <authorList>
            <person name="Ma L."/>
            <person name="Liu K.W."/>
            <person name="Li Z."/>
            <person name="Hsiao Y.Y."/>
            <person name="Qi Y."/>
            <person name="Fu T."/>
            <person name="Tang G.D."/>
            <person name="Zhang D."/>
            <person name="Sun W.H."/>
            <person name="Liu D.K."/>
            <person name="Li Y."/>
            <person name="Chen G.Z."/>
            <person name="Liu X.D."/>
            <person name="Liao X.Y."/>
            <person name="Jiang Y.T."/>
            <person name="Yu X."/>
            <person name="Hao Y."/>
            <person name="Huang J."/>
            <person name="Zhao X.W."/>
            <person name="Ke S."/>
            <person name="Chen Y.Y."/>
            <person name="Wu W.L."/>
            <person name="Hsu J.L."/>
            <person name="Lin Y.F."/>
            <person name="Huang M.D."/>
            <person name="Li C.Y."/>
            <person name="Huang L."/>
            <person name="Wang Z.W."/>
            <person name="Zhao X."/>
            <person name="Zhong W.Y."/>
            <person name="Peng D.H."/>
            <person name="Ahmad S."/>
            <person name="Lan S."/>
            <person name="Zhang J.S."/>
            <person name="Tsai W.C."/>
            <person name="Van de Peer Y."/>
            <person name="Liu Z.J."/>
        </authorList>
    </citation>
    <scope>NUCLEOTIDE SEQUENCE</scope>
    <source>
        <strain evidence="2">CP</strain>
    </source>
</reference>
<accession>A0AAV9EQA2</accession>
<dbReference type="EMBL" id="JAUJYO010000006">
    <property type="protein sequence ID" value="KAK1315286.1"/>
    <property type="molecule type" value="Genomic_DNA"/>
</dbReference>
<organism evidence="2 3">
    <name type="scientific">Acorus calamus</name>
    <name type="common">Sweet flag</name>
    <dbReference type="NCBI Taxonomy" id="4465"/>
    <lineage>
        <taxon>Eukaryota</taxon>
        <taxon>Viridiplantae</taxon>
        <taxon>Streptophyta</taxon>
        <taxon>Embryophyta</taxon>
        <taxon>Tracheophyta</taxon>
        <taxon>Spermatophyta</taxon>
        <taxon>Magnoliopsida</taxon>
        <taxon>Liliopsida</taxon>
        <taxon>Acoraceae</taxon>
        <taxon>Acorus</taxon>
    </lineage>
</organism>
<evidence type="ECO:0000313" key="2">
    <source>
        <dbReference type="EMBL" id="KAK1315286.1"/>
    </source>
</evidence>
<dbReference type="AlphaFoldDB" id="A0AAV9EQA2"/>
<dbReference type="Proteomes" id="UP001180020">
    <property type="component" value="Unassembled WGS sequence"/>
</dbReference>
<protein>
    <submittedName>
        <fullName evidence="2">Uncharacterized protein</fullName>
    </submittedName>
</protein>